<gene>
    <name evidence="1" type="ORF">S12H4_61285</name>
</gene>
<dbReference type="AlphaFoldDB" id="X1VZZ9"/>
<comment type="caution">
    <text evidence="1">The sequence shown here is derived from an EMBL/GenBank/DDBJ whole genome shotgun (WGS) entry which is preliminary data.</text>
</comment>
<organism evidence="1">
    <name type="scientific">marine sediment metagenome</name>
    <dbReference type="NCBI Taxonomy" id="412755"/>
    <lineage>
        <taxon>unclassified sequences</taxon>
        <taxon>metagenomes</taxon>
        <taxon>ecological metagenomes</taxon>
    </lineage>
</organism>
<feature type="non-terminal residue" evidence="1">
    <location>
        <position position="1"/>
    </location>
</feature>
<protein>
    <submittedName>
        <fullName evidence="1">Uncharacterized protein</fullName>
    </submittedName>
</protein>
<accession>X1VZZ9</accession>
<reference evidence="1" key="1">
    <citation type="journal article" date="2014" name="Front. Microbiol.">
        <title>High frequency of phylogenetically diverse reductive dehalogenase-homologous genes in deep subseafloor sedimentary metagenomes.</title>
        <authorList>
            <person name="Kawai M."/>
            <person name="Futagami T."/>
            <person name="Toyoda A."/>
            <person name="Takaki Y."/>
            <person name="Nishi S."/>
            <person name="Hori S."/>
            <person name="Arai W."/>
            <person name="Tsubouchi T."/>
            <person name="Morono Y."/>
            <person name="Uchiyama I."/>
            <person name="Ito T."/>
            <person name="Fujiyama A."/>
            <person name="Inagaki F."/>
            <person name="Takami H."/>
        </authorList>
    </citation>
    <scope>NUCLEOTIDE SEQUENCE</scope>
    <source>
        <strain evidence="1">Expedition CK06-06</strain>
    </source>
</reference>
<proteinExistence type="predicted"/>
<name>X1VZZ9_9ZZZZ</name>
<dbReference type="EMBL" id="BARW01040629">
    <property type="protein sequence ID" value="GAJ19335.1"/>
    <property type="molecule type" value="Genomic_DNA"/>
</dbReference>
<sequence length="118" mass="13304">FRRESGDWIIVVTFRGDGILLAHKEYIMTAVPAPPEVEFQNFVITGYDGVPVDEQLMVIPGQTVTFHMTVDYRGPAIDGSIYTAIGWRGIYFLPTFSSKTPIHLDASFDFATYEFDCD</sequence>
<feature type="non-terminal residue" evidence="1">
    <location>
        <position position="118"/>
    </location>
</feature>
<evidence type="ECO:0000313" key="1">
    <source>
        <dbReference type="EMBL" id="GAJ19335.1"/>
    </source>
</evidence>